<dbReference type="EMBL" id="SZYD01000016">
    <property type="protein sequence ID" value="KAD3337411.1"/>
    <property type="molecule type" value="Genomic_DNA"/>
</dbReference>
<name>A0A5N6MB39_9ASTR</name>
<keyword evidence="3" id="KW-1185">Reference proteome</keyword>
<feature type="compositionally biased region" description="Polar residues" evidence="1">
    <location>
        <begin position="126"/>
        <end position="137"/>
    </location>
</feature>
<dbReference type="AlphaFoldDB" id="A0A5N6MB39"/>
<feature type="compositionally biased region" description="Low complexity" evidence="1">
    <location>
        <begin position="90"/>
        <end position="105"/>
    </location>
</feature>
<feature type="region of interest" description="Disordered" evidence="1">
    <location>
        <begin position="27"/>
        <end position="53"/>
    </location>
</feature>
<feature type="region of interest" description="Disordered" evidence="1">
    <location>
        <begin position="86"/>
        <end position="137"/>
    </location>
</feature>
<feature type="compositionally biased region" description="Polar residues" evidence="1">
    <location>
        <begin position="39"/>
        <end position="53"/>
    </location>
</feature>
<dbReference type="OrthoDB" id="1924112at2759"/>
<evidence type="ECO:0000256" key="1">
    <source>
        <dbReference type="SAM" id="MobiDB-lite"/>
    </source>
</evidence>
<gene>
    <name evidence="2" type="ORF">E3N88_32931</name>
</gene>
<dbReference type="Proteomes" id="UP000326396">
    <property type="component" value="Linkage Group LG6"/>
</dbReference>
<evidence type="ECO:0000313" key="3">
    <source>
        <dbReference type="Proteomes" id="UP000326396"/>
    </source>
</evidence>
<comment type="caution">
    <text evidence="2">The sequence shown here is derived from an EMBL/GenBank/DDBJ whole genome shotgun (WGS) entry which is preliminary data.</text>
</comment>
<reference evidence="2 3" key="1">
    <citation type="submission" date="2019-05" db="EMBL/GenBank/DDBJ databases">
        <title>Mikania micrantha, genome provides insights into the molecular mechanism of rapid growth.</title>
        <authorList>
            <person name="Liu B."/>
        </authorList>
    </citation>
    <scope>NUCLEOTIDE SEQUENCE [LARGE SCALE GENOMIC DNA]</scope>
    <source>
        <strain evidence="2">NLD-2019</strain>
        <tissue evidence="2">Leaf</tissue>
    </source>
</reference>
<protein>
    <submittedName>
        <fullName evidence="2">Uncharacterized protein</fullName>
    </submittedName>
</protein>
<accession>A0A5N6MB39</accession>
<evidence type="ECO:0000313" key="2">
    <source>
        <dbReference type="EMBL" id="KAD3337411.1"/>
    </source>
</evidence>
<organism evidence="2 3">
    <name type="scientific">Mikania micrantha</name>
    <name type="common">bitter vine</name>
    <dbReference type="NCBI Taxonomy" id="192012"/>
    <lineage>
        <taxon>Eukaryota</taxon>
        <taxon>Viridiplantae</taxon>
        <taxon>Streptophyta</taxon>
        <taxon>Embryophyta</taxon>
        <taxon>Tracheophyta</taxon>
        <taxon>Spermatophyta</taxon>
        <taxon>Magnoliopsida</taxon>
        <taxon>eudicotyledons</taxon>
        <taxon>Gunneridae</taxon>
        <taxon>Pentapetalae</taxon>
        <taxon>asterids</taxon>
        <taxon>campanulids</taxon>
        <taxon>Asterales</taxon>
        <taxon>Asteraceae</taxon>
        <taxon>Asteroideae</taxon>
        <taxon>Heliantheae alliance</taxon>
        <taxon>Eupatorieae</taxon>
        <taxon>Mikania</taxon>
    </lineage>
</organism>
<proteinExistence type="predicted"/>
<sequence length="137" mass="15151">MLSSTTAIVIDIFLFAQRINDDHATLKNRGYPLKKGSKTSKQVQDNENQNPNFSNVYCLPSLNRALLETHTFNIPFTMSETKAPSFMEATNRPPSNTTSANSTTTIKKPVSFMRPIGEQPDKKAPSVSTADQRANST</sequence>